<feature type="transmembrane region" description="Helical" evidence="15">
    <location>
        <begin position="87"/>
        <end position="105"/>
    </location>
</feature>
<organism evidence="17">
    <name type="scientific">Gekko gecko</name>
    <name type="common">Tokay gecko</name>
    <dbReference type="NCBI Taxonomy" id="36310"/>
    <lineage>
        <taxon>Eukaryota</taxon>
        <taxon>Metazoa</taxon>
        <taxon>Chordata</taxon>
        <taxon>Craniata</taxon>
        <taxon>Vertebrata</taxon>
        <taxon>Euteleostomi</taxon>
        <taxon>Lepidosauria</taxon>
        <taxon>Squamata</taxon>
        <taxon>Bifurcata</taxon>
        <taxon>Gekkota</taxon>
        <taxon>Gekkonidae</taxon>
        <taxon>Gekkoninae</taxon>
        <taxon>Gekko</taxon>
    </lineage>
</organism>
<feature type="chain" id="PRO_5004218094" description="NADH-ubiquinone oxidoreductase chain 6" evidence="16">
    <location>
        <begin position="22"/>
        <end position="169"/>
    </location>
</feature>
<evidence type="ECO:0000256" key="16">
    <source>
        <dbReference type="SAM" id="SignalP"/>
    </source>
</evidence>
<keyword evidence="11 15" id="KW-0520">NAD</keyword>
<keyword evidence="15" id="KW-0830">Ubiquinone</keyword>
<evidence type="ECO:0000256" key="7">
    <source>
        <dbReference type="ARBA" id="ARBA00022692"/>
    </source>
</evidence>
<dbReference type="GO" id="GO:0008137">
    <property type="term" value="F:NADH dehydrogenase (ubiquinone) activity"/>
    <property type="evidence" value="ECO:0007669"/>
    <property type="project" value="UniProtKB-UniRule"/>
</dbReference>
<dbReference type="Pfam" id="PF00499">
    <property type="entry name" value="Oxidored_q3"/>
    <property type="match status" value="1"/>
</dbReference>
<comment type="catalytic activity">
    <reaction evidence="14 15">
        <text>a ubiquinone + NADH + 5 H(+)(in) = a ubiquinol + NAD(+) + 4 H(+)(out)</text>
        <dbReference type="Rhea" id="RHEA:29091"/>
        <dbReference type="Rhea" id="RHEA-COMP:9565"/>
        <dbReference type="Rhea" id="RHEA-COMP:9566"/>
        <dbReference type="ChEBI" id="CHEBI:15378"/>
        <dbReference type="ChEBI" id="CHEBI:16389"/>
        <dbReference type="ChEBI" id="CHEBI:17976"/>
        <dbReference type="ChEBI" id="CHEBI:57540"/>
        <dbReference type="ChEBI" id="CHEBI:57945"/>
        <dbReference type="EC" id="7.1.1.2"/>
    </reaction>
</comment>
<evidence type="ECO:0000256" key="10">
    <source>
        <dbReference type="ARBA" id="ARBA00022989"/>
    </source>
</evidence>
<dbReference type="CTD" id="4541"/>
<name>Q2VYA5_GEKGE</name>
<geneLocation type="mitochondrion" evidence="17"/>
<evidence type="ECO:0000256" key="2">
    <source>
        <dbReference type="ARBA" id="ARBA00005698"/>
    </source>
</evidence>
<dbReference type="InterPro" id="IPR050269">
    <property type="entry name" value="ComplexI_Subunit6"/>
</dbReference>
<proteinExistence type="inferred from homology"/>
<evidence type="ECO:0000256" key="3">
    <source>
        <dbReference type="ARBA" id="ARBA00012944"/>
    </source>
</evidence>
<evidence type="ECO:0000256" key="1">
    <source>
        <dbReference type="ARBA" id="ARBA00004225"/>
    </source>
</evidence>
<keyword evidence="7 15" id="KW-0812">Transmembrane</keyword>
<evidence type="ECO:0000256" key="11">
    <source>
        <dbReference type="ARBA" id="ARBA00023027"/>
    </source>
</evidence>
<evidence type="ECO:0000256" key="6">
    <source>
        <dbReference type="ARBA" id="ARBA00022660"/>
    </source>
</evidence>
<accession>Q2VYA5</accession>
<dbReference type="EC" id="7.1.1.2" evidence="3 15"/>
<dbReference type="GeneID" id="3802075"/>
<feature type="transmembrane region" description="Helical" evidence="15">
    <location>
        <begin position="27"/>
        <end position="46"/>
    </location>
</feature>
<evidence type="ECO:0000256" key="8">
    <source>
        <dbReference type="ARBA" id="ARBA00022967"/>
    </source>
</evidence>
<evidence type="ECO:0000313" key="17">
    <source>
        <dbReference type="EMBL" id="AAQ93005.1"/>
    </source>
</evidence>
<dbReference type="PANTHER" id="PTHR11435">
    <property type="entry name" value="NADH UBIQUINONE OXIDOREDUCTASE SUBUNIT ND6"/>
    <property type="match status" value="1"/>
</dbReference>
<evidence type="ECO:0000256" key="4">
    <source>
        <dbReference type="ARBA" id="ARBA00021095"/>
    </source>
</evidence>
<dbReference type="InterPro" id="IPR001457">
    <property type="entry name" value="NADH_UbQ/plastoQ_OxRdtase_su6"/>
</dbReference>
<comment type="similarity">
    <text evidence="2 15">Belongs to the complex I subunit 6 family.</text>
</comment>
<protein>
    <recommendedName>
        <fullName evidence="4 15">NADH-ubiquinone oxidoreductase chain 6</fullName>
        <ecNumber evidence="3 15">7.1.1.2</ecNumber>
    </recommendedName>
</protein>
<keyword evidence="10 15" id="KW-1133">Transmembrane helix</keyword>
<dbReference type="Gene3D" id="1.20.120.1200">
    <property type="entry name" value="NADH-ubiquinone/plastoquinone oxidoreductase chain 6, subunit NuoJ"/>
    <property type="match status" value="1"/>
</dbReference>
<feature type="transmembrane region" description="Helical" evidence="15">
    <location>
        <begin position="53"/>
        <end position="75"/>
    </location>
</feature>
<feature type="transmembrane region" description="Helical" evidence="15">
    <location>
        <begin position="139"/>
        <end position="158"/>
    </location>
</feature>
<dbReference type="EMBL" id="AY282753">
    <property type="protein sequence ID" value="AAQ93005.1"/>
    <property type="molecule type" value="Genomic_DNA"/>
</dbReference>
<evidence type="ECO:0000256" key="9">
    <source>
        <dbReference type="ARBA" id="ARBA00022982"/>
    </source>
</evidence>
<sequence length="169" mass="17699">MAYLFFLLALFLWVGVAGVTANPSAVFGVGALILGAVSGCGILVGLGGSFVGLVLLLVYIGGMLVVFAYSIALVVESHLESWLEYAVLVYFVGYLVVTAVLWYCFGESVVGPGADSYGVFGLRSDMVGVALLFSEGGPFLLFAGWGLLLVLFVVLELVRGQSRGCLSVP</sequence>
<keyword evidence="13 15" id="KW-0472">Membrane</keyword>
<evidence type="ECO:0000256" key="15">
    <source>
        <dbReference type="RuleBase" id="RU004430"/>
    </source>
</evidence>
<comment type="subcellular location">
    <subcellularLocation>
        <location evidence="1 15">Mitochondrion membrane</location>
        <topology evidence="1 15">Multi-pass membrane protein</topology>
    </subcellularLocation>
</comment>
<comment type="function">
    <text evidence="15">Core subunit of the mitochondrial membrane respiratory chain NADH dehydrogenase (Complex I) which catalyzes electron transfer from NADH through the respiratory chain, using ubiquinone as an electron acceptor. Essential for the catalytic activity and assembly of complex I.</text>
</comment>
<keyword evidence="12 15" id="KW-0496">Mitochondrion</keyword>
<dbReference type="GO" id="GO:0031966">
    <property type="term" value="C:mitochondrial membrane"/>
    <property type="evidence" value="ECO:0007669"/>
    <property type="project" value="UniProtKB-SubCell"/>
</dbReference>
<keyword evidence="5 15" id="KW-0813">Transport</keyword>
<evidence type="ECO:0000256" key="12">
    <source>
        <dbReference type="ARBA" id="ARBA00023128"/>
    </source>
</evidence>
<evidence type="ECO:0000256" key="14">
    <source>
        <dbReference type="ARBA" id="ARBA00049551"/>
    </source>
</evidence>
<keyword evidence="8 15" id="KW-1278">Translocase</keyword>
<evidence type="ECO:0000256" key="13">
    <source>
        <dbReference type="ARBA" id="ARBA00023136"/>
    </source>
</evidence>
<keyword evidence="16" id="KW-0732">Signal</keyword>
<evidence type="ECO:0000256" key="5">
    <source>
        <dbReference type="ARBA" id="ARBA00022448"/>
    </source>
</evidence>
<keyword evidence="9 15" id="KW-0249">Electron transport</keyword>
<keyword evidence="6 15" id="KW-0679">Respiratory chain</keyword>
<dbReference type="AlphaFoldDB" id="Q2VYA5"/>
<gene>
    <name evidence="17" type="primary">ND6</name>
</gene>
<reference evidence="17" key="1">
    <citation type="journal article" date="2006" name="Mol. Phylogenet. Evol.">
        <title>The complete mitochondrial genome of Gekko gecko (Reptilia: Gekkonidae) and support for the monophyly of Sauria including Amphisbaenia.</title>
        <authorList>
            <person name="Zhou K."/>
            <person name="Li H."/>
            <person name="Han D."/>
            <person name="Bauer A.M."/>
            <person name="Feng J."/>
        </authorList>
    </citation>
    <scope>NUCLEOTIDE SEQUENCE</scope>
</reference>
<dbReference type="PANTHER" id="PTHR11435:SF1">
    <property type="entry name" value="NADH-UBIQUINONE OXIDOREDUCTASE CHAIN 6"/>
    <property type="match status" value="1"/>
</dbReference>
<dbReference type="InterPro" id="IPR042106">
    <property type="entry name" value="Nuo/plastoQ_OxRdtase_6_NuoJ"/>
</dbReference>
<feature type="signal peptide" evidence="16">
    <location>
        <begin position="1"/>
        <end position="21"/>
    </location>
</feature>
<dbReference type="RefSeq" id="YP_423934.1">
    <property type="nucleotide sequence ID" value="NC_007627.1"/>
</dbReference>